<protein>
    <recommendedName>
        <fullName evidence="6">Cell shape-determining protein MreB</fullName>
    </recommendedName>
</protein>
<dbReference type="GO" id="GO:0008360">
    <property type="term" value="P:regulation of cell shape"/>
    <property type="evidence" value="ECO:0007669"/>
    <property type="project" value="UniProtKB-UniRule"/>
</dbReference>
<dbReference type="Proteomes" id="UP000005496">
    <property type="component" value="Unassembled WGS sequence"/>
</dbReference>
<dbReference type="InterPro" id="IPR056546">
    <property type="entry name" value="MreB_MamK-like"/>
</dbReference>
<keyword evidence="1 6" id="KW-0963">Cytoplasm</keyword>
<reference evidence="7" key="1">
    <citation type="submission" date="2010-05" db="EMBL/GenBank/DDBJ databases">
        <title>The draft genome of Desulfonatronospira thiodismutans ASO3-1.</title>
        <authorList>
            <consortium name="US DOE Joint Genome Institute (JGI-PGF)"/>
            <person name="Lucas S."/>
            <person name="Copeland A."/>
            <person name="Lapidus A."/>
            <person name="Cheng J.-F."/>
            <person name="Bruce D."/>
            <person name="Goodwin L."/>
            <person name="Pitluck S."/>
            <person name="Chertkov O."/>
            <person name="Brettin T."/>
            <person name="Detter J.C."/>
            <person name="Han C."/>
            <person name="Land M.L."/>
            <person name="Hauser L."/>
            <person name="Kyrpides N."/>
            <person name="Mikhailova N."/>
            <person name="Muyzer G."/>
            <person name="Woyke T."/>
        </authorList>
    </citation>
    <scope>NUCLEOTIDE SEQUENCE [LARGE SCALE GENOMIC DNA]</scope>
    <source>
        <strain evidence="7">ASO3-1</strain>
    </source>
</reference>
<dbReference type="Pfam" id="PF06723">
    <property type="entry name" value="MreB_Mbl"/>
    <property type="match status" value="1"/>
</dbReference>
<dbReference type="Gene3D" id="3.30.420.40">
    <property type="match status" value="3"/>
</dbReference>
<dbReference type="PANTHER" id="PTHR42749">
    <property type="entry name" value="CELL SHAPE-DETERMINING PROTEIN MREB"/>
    <property type="match status" value="1"/>
</dbReference>
<evidence type="ECO:0000256" key="3">
    <source>
        <dbReference type="ARBA" id="ARBA00022840"/>
    </source>
</evidence>
<dbReference type="PANTHER" id="PTHR42749:SF1">
    <property type="entry name" value="CELL SHAPE-DETERMINING PROTEIN MREB"/>
    <property type="match status" value="1"/>
</dbReference>
<evidence type="ECO:0000256" key="5">
    <source>
        <dbReference type="ARBA" id="ARBA00023458"/>
    </source>
</evidence>
<dbReference type="CDD" id="cd10225">
    <property type="entry name" value="ASKHA_NBD_MreB-like"/>
    <property type="match status" value="1"/>
</dbReference>
<feature type="binding site" evidence="6">
    <location>
        <begin position="285"/>
        <end position="288"/>
    </location>
    <ligand>
        <name>ATP</name>
        <dbReference type="ChEBI" id="CHEBI:30616"/>
    </ligand>
</feature>
<keyword evidence="4 6" id="KW-0133">Cell shape</keyword>
<accession>D6SLS4</accession>
<keyword evidence="8" id="KW-1185">Reference proteome</keyword>
<sequence>MFFRRELAIDLGTTNTLIYSRGDGIVLNEPSVVLLDKRRKEVLAIGQKARDFSGRTHPNAISMHALSHGVISDFEVTQIMINSFIRQVLPGKSLFKPFIIVGVPLEITQLDKRAISEAIRLMGAKKVRLVNELMAAAIGAGLPTAEAEGSMIVDIGGGTTEMGVISLSSLVVYKSIKVAGDDINEAIQRHMRENHRLLIGEIMSEKIKCEIGRAVFVNDDLAMEVQGKCLIKNTPKSITLNSHEVTDAIQNSLDTIAQNIIEVLSVTPPSIAGDILKNGIHLTGGGSLLNGMNHFIAQQTSLKVISDDDPFTAVIRGAGMILDNQDNFEDAFLIVPDSKLDTQSSSA</sequence>
<organism evidence="7 8">
    <name type="scientific">Desulfonatronospira thiodismutans ASO3-1</name>
    <dbReference type="NCBI Taxonomy" id="555779"/>
    <lineage>
        <taxon>Bacteria</taxon>
        <taxon>Pseudomonadati</taxon>
        <taxon>Thermodesulfobacteriota</taxon>
        <taxon>Desulfovibrionia</taxon>
        <taxon>Desulfovibrionales</taxon>
        <taxon>Desulfonatronovibrionaceae</taxon>
        <taxon>Desulfonatronospira</taxon>
    </lineage>
</organism>
<dbReference type="GO" id="GO:0000902">
    <property type="term" value="P:cell morphogenesis"/>
    <property type="evidence" value="ECO:0007669"/>
    <property type="project" value="InterPro"/>
</dbReference>
<evidence type="ECO:0000256" key="4">
    <source>
        <dbReference type="ARBA" id="ARBA00022960"/>
    </source>
</evidence>
<name>D6SLS4_9BACT</name>
<keyword evidence="3 6" id="KW-0067">ATP-binding</keyword>
<comment type="similarity">
    <text evidence="5 6">Belongs to the FtsA/MreB family.</text>
</comment>
<dbReference type="InterPro" id="IPR043129">
    <property type="entry name" value="ATPase_NBD"/>
</dbReference>
<dbReference type="AlphaFoldDB" id="D6SLS4"/>
<comment type="caution">
    <text evidence="7">The sequence shown here is derived from an EMBL/GenBank/DDBJ whole genome shotgun (WGS) entry which is preliminary data.</text>
</comment>
<feature type="binding site" evidence="6">
    <location>
        <begin position="205"/>
        <end position="208"/>
    </location>
    <ligand>
        <name>ATP</name>
        <dbReference type="ChEBI" id="CHEBI:30616"/>
    </ligand>
</feature>
<evidence type="ECO:0000256" key="1">
    <source>
        <dbReference type="ARBA" id="ARBA00022490"/>
    </source>
</evidence>
<comment type="subunit">
    <text evidence="6">Forms polymers.</text>
</comment>
<dbReference type="EMBL" id="ACJN02000001">
    <property type="protein sequence ID" value="EFI35635.1"/>
    <property type="molecule type" value="Genomic_DNA"/>
</dbReference>
<dbReference type="GO" id="GO:0005524">
    <property type="term" value="F:ATP binding"/>
    <property type="evidence" value="ECO:0007669"/>
    <property type="project" value="UniProtKB-KW"/>
</dbReference>
<evidence type="ECO:0000256" key="2">
    <source>
        <dbReference type="ARBA" id="ARBA00022741"/>
    </source>
</evidence>
<dbReference type="eggNOG" id="COG1077">
    <property type="taxonomic scope" value="Bacteria"/>
</dbReference>
<dbReference type="RefSeq" id="WP_008868764.1">
    <property type="nucleotide sequence ID" value="NZ_ACJN02000001.1"/>
</dbReference>
<comment type="function">
    <text evidence="6">Forms membrane-associated dynamic filaments that are essential for cell shape determination. Acts by regulating cell wall synthesis and cell elongation, and thus cell shape. A feedback loop between cell geometry and MreB localization may maintain elongated cell shape by targeting cell wall growth to regions of negative cell wall curvature.</text>
</comment>
<evidence type="ECO:0000313" key="7">
    <source>
        <dbReference type="EMBL" id="EFI35635.1"/>
    </source>
</evidence>
<evidence type="ECO:0000313" key="8">
    <source>
        <dbReference type="Proteomes" id="UP000005496"/>
    </source>
</evidence>
<evidence type="ECO:0000256" key="6">
    <source>
        <dbReference type="HAMAP-Rule" id="MF_02207"/>
    </source>
</evidence>
<dbReference type="HAMAP" id="MF_02207">
    <property type="entry name" value="MreB"/>
    <property type="match status" value="1"/>
</dbReference>
<comment type="subcellular location">
    <subcellularLocation>
        <location evidence="6">Cytoplasm</location>
    </subcellularLocation>
    <text evidence="6">Membrane-associated.</text>
</comment>
<comment type="caution">
    <text evidence="6">Lacks conserved residue(s) required for the propagation of feature annotation.</text>
</comment>
<feature type="binding site" evidence="6">
    <location>
        <begin position="157"/>
        <end position="159"/>
    </location>
    <ligand>
        <name>ATP</name>
        <dbReference type="ChEBI" id="CHEBI:30616"/>
    </ligand>
</feature>
<dbReference type="GO" id="GO:0005737">
    <property type="term" value="C:cytoplasm"/>
    <property type="evidence" value="ECO:0007669"/>
    <property type="project" value="UniProtKB-SubCell"/>
</dbReference>
<dbReference type="SUPFAM" id="SSF53067">
    <property type="entry name" value="Actin-like ATPase domain"/>
    <property type="match status" value="2"/>
</dbReference>
<dbReference type="OrthoDB" id="9768127at2"/>
<dbReference type="PRINTS" id="PR01652">
    <property type="entry name" value="SHAPEPROTEIN"/>
</dbReference>
<dbReference type="NCBIfam" id="NF010539">
    <property type="entry name" value="PRK13927.1"/>
    <property type="match status" value="1"/>
</dbReference>
<dbReference type="InterPro" id="IPR004753">
    <property type="entry name" value="MreB"/>
</dbReference>
<gene>
    <name evidence="6" type="primary">mreB</name>
    <name evidence="7" type="ORF">Dthio_PD3064</name>
</gene>
<proteinExistence type="inferred from homology"/>
<keyword evidence="2 6" id="KW-0547">Nucleotide-binding</keyword>